<organism evidence="1 2">
    <name type="scientific">Teladorsagia circumcincta</name>
    <name type="common">Brown stomach worm</name>
    <name type="synonym">Ostertagia circumcincta</name>
    <dbReference type="NCBI Taxonomy" id="45464"/>
    <lineage>
        <taxon>Eukaryota</taxon>
        <taxon>Metazoa</taxon>
        <taxon>Ecdysozoa</taxon>
        <taxon>Nematoda</taxon>
        <taxon>Chromadorea</taxon>
        <taxon>Rhabditida</taxon>
        <taxon>Rhabditina</taxon>
        <taxon>Rhabditomorpha</taxon>
        <taxon>Strongyloidea</taxon>
        <taxon>Trichostrongylidae</taxon>
        <taxon>Teladorsagia</taxon>
    </lineage>
</organism>
<feature type="non-terminal residue" evidence="1">
    <location>
        <position position="144"/>
    </location>
</feature>
<dbReference type="GO" id="GO:0000729">
    <property type="term" value="P:DNA double-strand break processing"/>
    <property type="evidence" value="ECO:0007669"/>
    <property type="project" value="TreeGrafter"/>
</dbReference>
<gene>
    <name evidence="1" type="ORF">TELCIR_26099</name>
</gene>
<protein>
    <recommendedName>
        <fullName evidence="3">Tc1-like transposase DDE domain-containing protein</fullName>
    </recommendedName>
</protein>
<reference evidence="1 2" key="1">
    <citation type="submission" date="2015-09" db="EMBL/GenBank/DDBJ databases">
        <title>Draft genome of the parasitic nematode Teladorsagia circumcincta isolate WARC Sus (inbred).</title>
        <authorList>
            <person name="Mitreva M."/>
        </authorList>
    </citation>
    <scope>NUCLEOTIDE SEQUENCE [LARGE SCALE GENOMIC DNA]</scope>
    <source>
        <strain evidence="1 2">S</strain>
    </source>
</reference>
<dbReference type="GO" id="GO:0035861">
    <property type="term" value="C:site of double-strand break"/>
    <property type="evidence" value="ECO:0007669"/>
    <property type="project" value="TreeGrafter"/>
</dbReference>
<accession>A0A2G9T3R6</accession>
<proteinExistence type="predicted"/>
<dbReference type="PANTHER" id="PTHR46060">
    <property type="entry name" value="MARINER MOS1 TRANSPOSASE-LIKE PROTEIN"/>
    <property type="match status" value="1"/>
</dbReference>
<dbReference type="Gene3D" id="3.30.420.10">
    <property type="entry name" value="Ribonuclease H-like superfamily/Ribonuclease H"/>
    <property type="match status" value="1"/>
</dbReference>
<dbReference type="GO" id="GO:0006303">
    <property type="term" value="P:double-strand break repair via nonhomologous end joining"/>
    <property type="evidence" value="ECO:0007669"/>
    <property type="project" value="TreeGrafter"/>
</dbReference>
<name>A0A2G9T3R6_TELCI</name>
<dbReference type="GO" id="GO:0005634">
    <property type="term" value="C:nucleus"/>
    <property type="evidence" value="ECO:0007669"/>
    <property type="project" value="TreeGrafter"/>
</dbReference>
<dbReference type="GO" id="GO:0042800">
    <property type="term" value="F:histone H3K4 methyltransferase activity"/>
    <property type="evidence" value="ECO:0007669"/>
    <property type="project" value="TreeGrafter"/>
</dbReference>
<dbReference type="GO" id="GO:0046975">
    <property type="term" value="F:histone H3K36 methyltransferase activity"/>
    <property type="evidence" value="ECO:0007669"/>
    <property type="project" value="TreeGrafter"/>
</dbReference>
<dbReference type="Proteomes" id="UP000230423">
    <property type="component" value="Unassembled WGS sequence"/>
</dbReference>
<dbReference type="GO" id="GO:0003690">
    <property type="term" value="F:double-stranded DNA binding"/>
    <property type="evidence" value="ECO:0007669"/>
    <property type="project" value="TreeGrafter"/>
</dbReference>
<dbReference type="InterPro" id="IPR052709">
    <property type="entry name" value="Transposase-MT_Hybrid"/>
</dbReference>
<dbReference type="GO" id="GO:0044547">
    <property type="term" value="F:DNA topoisomerase binding"/>
    <property type="evidence" value="ECO:0007669"/>
    <property type="project" value="TreeGrafter"/>
</dbReference>
<dbReference type="OrthoDB" id="5847583at2759"/>
<dbReference type="GO" id="GO:0044774">
    <property type="term" value="P:mitotic DNA integrity checkpoint signaling"/>
    <property type="evidence" value="ECO:0007669"/>
    <property type="project" value="TreeGrafter"/>
</dbReference>
<evidence type="ECO:0008006" key="3">
    <source>
        <dbReference type="Google" id="ProtNLM"/>
    </source>
</evidence>
<evidence type="ECO:0000313" key="1">
    <source>
        <dbReference type="EMBL" id="PIO52594.1"/>
    </source>
</evidence>
<dbReference type="PANTHER" id="PTHR46060:SF2">
    <property type="entry name" value="HISTONE-LYSINE N-METHYLTRANSFERASE SETMAR"/>
    <property type="match status" value="1"/>
</dbReference>
<dbReference type="GO" id="GO:0000014">
    <property type="term" value="F:single-stranded DNA endodeoxyribonuclease activity"/>
    <property type="evidence" value="ECO:0007669"/>
    <property type="project" value="TreeGrafter"/>
</dbReference>
<evidence type="ECO:0000313" key="2">
    <source>
        <dbReference type="Proteomes" id="UP000230423"/>
    </source>
</evidence>
<dbReference type="GO" id="GO:0003697">
    <property type="term" value="F:single-stranded DNA binding"/>
    <property type="evidence" value="ECO:0007669"/>
    <property type="project" value="TreeGrafter"/>
</dbReference>
<dbReference type="AlphaFoldDB" id="A0A2G9T3R6"/>
<dbReference type="GO" id="GO:0000793">
    <property type="term" value="C:condensed chromosome"/>
    <property type="evidence" value="ECO:0007669"/>
    <property type="project" value="TreeGrafter"/>
</dbReference>
<keyword evidence="2" id="KW-1185">Reference proteome</keyword>
<dbReference type="GO" id="GO:0015074">
    <property type="term" value="P:DNA integration"/>
    <property type="evidence" value="ECO:0007669"/>
    <property type="project" value="TreeGrafter"/>
</dbReference>
<dbReference type="GO" id="GO:0031297">
    <property type="term" value="P:replication fork processing"/>
    <property type="evidence" value="ECO:0007669"/>
    <property type="project" value="TreeGrafter"/>
</dbReference>
<dbReference type="InterPro" id="IPR036397">
    <property type="entry name" value="RNaseH_sf"/>
</dbReference>
<sequence>MDMTAFWTVLFHEFNFGRTTTEATTNVNLAWEQGTASERTGLIQYSFLPPGQTIIAQSYCDQLHGLYVKIERMQPVLANRYGPLVLHDNARPYVSQIVFQELNELGIEVLPHPPYSPDLAPTDFHFFKHLDNFLKNRVFKDQDD</sequence>
<dbReference type="EMBL" id="KZ427741">
    <property type="protein sequence ID" value="PIO52594.1"/>
    <property type="molecule type" value="Genomic_DNA"/>
</dbReference>